<name>A0ABT2K8C3_9RHOB</name>
<reference evidence="1 2" key="1">
    <citation type="submission" date="2022-04" db="EMBL/GenBank/DDBJ databases">
        <title>Paracoccus sp. YLB-12 draft genome sequence.</title>
        <authorList>
            <person name="Yu L."/>
        </authorList>
    </citation>
    <scope>NUCLEOTIDE SEQUENCE [LARGE SCALE GENOMIC DNA]</scope>
    <source>
        <strain evidence="1 2">YLB-12</strain>
    </source>
</reference>
<evidence type="ECO:0000313" key="1">
    <source>
        <dbReference type="EMBL" id="MCT4332778.1"/>
    </source>
</evidence>
<organism evidence="1 2">
    <name type="scientific">Paracoccus maritimus</name>
    <dbReference type="NCBI Taxonomy" id="2933292"/>
    <lineage>
        <taxon>Bacteria</taxon>
        <taxon>Pseudomonadati</taxon>
        <taxon>Pseudomonadota</taxon>
        <taxon>Alphaproteobacteria</taxon>
        <taxon>Rhodobacterales</taxon>
        <taxon>Paracoccaceae</taxon>
        <taxon>Paracoccus</taxon>
    </lineage>
</organism>
<evidence type="ECO:0000313" key="2">
    <source>
        <dbReference type="Proteomes" id="UP001320702"/>
    </source>
</evidence>
<protein>
    <submittedName>
        <fullName evidence="1">Uncharacterized protein</fullName>
    </submittedName>
</protein>
<dbReference type="EMBL" id="JANAVZ010000004">
    <property type="protein sequence ID" value="MCT4332778.1"/>
    <property type="molecule type" value="Genomic_DNA"/>
</dbReference>
<accession>A0ABT2K8C3</accession>
<keyword evidence="2" id="KW-1185">Reference proteome</keyword>
<dbReference type="RefSeq" id="WP_260276656.1">
    <property type="nucleotide sequence ID" value="NZ_JANAVZ010000004.1"/>
</dbReference>
<comment type="caution">
    <text evidence="1">The sequence shown here is derived from an EMBL/GenBank/DDBJ whole genome shotgun (WGS) entry which is preliminary data.</text>
</comment>
<proteinExistence type="predicted"/>
<sequence>MTMIRVRDLRTGFTYRSAWTGFAKGRGLDISNAPILHSARIGEDQVYRDPFRGPRHGFSAKYEQFIEALRLSEHVLVRQGGRDEAGKMFGTGKLIAIYEILSHEIDTEGGVTIRLGRRIAS</sequence>
<gene>
    <name evidence="1" type="ORF">MU516_07840</name>
</gene>
<dbReference type="Proteomes" id="UP001320702">
    <property type="component" value="Unassembled WGS sequence"/>
</dbReference>